<evidence type="ECO:0000259" key="6">
    <source>
        <dbReference type="Pfam" id="PF14464"/>
    </source>
</evidence>
<dbReference type="Proteomes" id="UP001199919">
    <property type="component" value="Unassembled WGS sequence"/>
</dbReference>
<keyword evidence="4" id="KW-0862">Zinc</keyword>
<keyword evidence="3" id="KW-0378">Hydrolase</keyword>
<evidence type="ECO:0000313" key="8">
    <source>
        <dbReference type="Proteomes" id="UP001199919"/>
    </source>
</evidence>
<evidence type="ECO:0000256" key="5">
    <source>
        <dbReference type="ARBA" id="ARBA00023049"/>
    </source>
</evidence>
<dbReference type="RefSeq" id="WP_232175632.1">
    <property type="nucleotide sequence ID" value="NZ_JAJPWV010000001.1"/>
</dbReference>
<feature type="domain" description="JAB" evidence="6">
    <location>
        <begin position="9"/>
        <end position="115"/>
    </location>
</feature>
<evidence type="ECO:0000256" key="2">
    <source>
        <dbReference type="ARBA" id="ARBA00022723"/>
    </source>
</evidence>
<keyword evidence="5" id="KW-0482">Metalloprotease</keyword>
<evidence type="ECO:0000256" key="1">
    <source>
        <dbReference type="ARBA" id="ARBA00022670"/>
    </source>
</evidence>
<dbReference type="Pfam" id="PF14464">
    <property type="entry name" value="Prok-JAB"/>
    <property type="match status" value="1"/>
</dbReference>
<dbReference type="InterPro" id="IPR028090">
    <property type="entry name" value="JAB_dom_prok"/>
</dbReference>
<keyword evidence="2" id="KW-0479">Metal-binding</keyword>
<comment type="caution">
    <text evidence="7">The sequence shown here is derived from an EMBL/GenBank/DDBJ whole genome shotgun (WGS) entry which is preliminary data.</text>
</comment>
<dbReference type="EMBL" id="JAJPWV010000001">
    <property type="protein sequence ID" value="MCD8739700.1"/>
    <property type="molecule type" value="Genomic_DNA"/>
</dbReference>
<keyword evidence="8" id="KW-1185">Reference proteome</keyword>
<dbReference type="Gene3D" id="3.40.140.10">
    <property type="entry name" value="Cytidine Deaminase, domain 2"/>
    <property type="match status" value="1"/>
</dbReference>
<protein>
    <submittedName>
        <fullName evidence="7">Mov34/MPN/PAD-1 family protein</fullName>
    </submittedName>
</protein>
<reference evidence="7 8" key="1">
    <citation type="submission" date="2021-12" db="EMBL/GenBank/DDBJ databases">
        <title>Mucilaginibacter roseus genome.</title>
        <authorList>
            <person name="Ferreira J.R."/>
            <person name="Newman J.D."/>
        </authorList>
    </citation>
    <scope>NUCLEOTIDE SEQUENCE [LARGE SCALE GENOMIC DNA]</scope>
    <source>
        <strain evidence="7 8">LMG 28454</strain>
    </source>
</reference>
<dbReference type="SUPFAM" id="SSF102712">
    <property type="entry name" value="JAB1/MPN domain"/>
    <property type="match status" value="1"/>
</dbReference>
<keyword evidence="1" id="KW-0645">Protease</keyword>
<proteinExistence type="predicted"/>
<evidence type="ECO:0000313" key="7">
    <source>
        <dbReference type="EMBL" id="MCD8739700.1"/>
    </source>
</evidence>
<accession>A0ABS8U0U6</accession>
<sequence length="138" mass="15763">MSSIETVGREHYPKEFGGILIGYYMEGQQQVIITGTLLPDDYRSSPSSFERGDKGLKERLKAVYEEEKPKIYVGEWHTHPNAAPIPSYTDLNALKEIVASDAVSIDHPIMLILGLDRKKCKPAFYVYMNKRTYSYENI</sequence>
<gene>
    <name evidence="7" type="ORF">LT679_03710</name>
</gene>
<name>A0ABS8U0U6_9SPHI</name>
<evidence type="ECO:0000256" key="4">
    <source>
        <dbReference type="ARBA" id="ARBA00022833"/>
    </source>
</evidence>
<organism evidence="7 8">
    <name type="scientific">Mucilaginibacter roseus</name>
    <dbReference type="NCBI Taxonomy" id="1528868"/>
    <lineage>
        <taxon>Bacteria</taxon>
        <taxon>Pseudomonadati</taxon>
        <taxon>Bacteroidota</taxon>
        <taxon>Sphingobacteriia</taxon>
        <taxon>Sphingobacteriales</taxon>
        <taxon>Sphingobacteriaceae</taxon>
        <taxon>Mucilaginibacter</taxon>
    </lineage>
</organism>
<evidence type="ECO:0000256" key="3">
    <source>
        <dbReference type="ARBA" id="ARBA00022801"/>
    </source>
</evidence>